<evidence type="ECO:0000256" key="8">
    <source>
        <dbReference type="ARBA" id="ARBA00023172"/>
    </source>
</evidence>
<dbReference type="InterPro" id="IPR011084">
    <property type="entry name" value="DRMBL"/>
</dbReference>
<dbReference type="Proteomes" id="UP000214365">
    <property type="component" value="Unassembled WGS sequence"/>
</dbReference>
<dbReference type="GO" id="GO:0004519">
    <property type="term" value="F:endonuclease activity"/>
    <property type="evidence" value="ECO:0007669"/>
    <property type="project" value="UniProtKB-KW"/>
</dbReference>
<evidence type="ECO:0000256" key="9">
    <source>
        <dbReference type="ARBA" id="ARBA00023204"/>
    </source>
</evidence>
<dbReference type="SUPFAM" id="SSF56281">
    <property type="entry name" value="Metallo-hydrolase/oxidoreductase"/>
    <property type="match status" value="1"/>
</dbReference>
<reference evidence="15 16" key="1">
    <citation type="submission" date="2015-06" db="EMBL/GenBank/DDBJ databases">
        <title>Talaromyces atroroseus IBT 11181 draft genome.</title>
        <authorList>
            <person name="Rasmussen K.B."/>
            <person name="Rasmussen S."/>
            <person name="Petersen B."/>
            <person name="Sicheritz-Ponten T."/>
            <person name="Mortensen U.H."/>
            <person name="Thrane U."/>
        </authorList>
    </citation>
    <scope>NUCLEOTIDE SEQUENCE [LARGE SCALE GENOMIC DNA]</scope>
    <source>
        <strain evidence="15 16">IBT 11181</strain>
    </source>
</reference>
<dbReference type="AlphaFoldDB" id="A0A225AEA9"/>
<proteinExistence type="inferred from homology"/>
<name>A0A225AEA9_TALAT</name>
<evidence type="ECO:0000256" key="4">
    <source>
        <dbReference type="ARBA" id="ARBA00022759"/>
    </source>
</evidence>
<evidence type="ECO:0000256" key="2">
    <source>
        <dbReference type="ARBA" id="ARBA00010304"/>
    </source>
</evidence>
<keyword evidence="9" id="KW-0234">DNA repair</keyword>
<accession>A0A225AEA9</accession>
<keyword evidence="10" id="KW-0539">Nucleus</keyword>
<feature type="region of interest" description="Disordered" evidence="13">
    <location>
        <begin position="539"/>
        <end position="583"/>
    </location>
</feature>
<dbReference type="InterPro" id="IPR036866">
    <property type="entry name" value="RibonucZ/Hydroxyglut_hydro"/>
</dbReference>
<dbReference type="GO" id="GO:0005634">
    <property type="term" value="C:nucleus"/>
    <property type="evidence" value="ECO:0007669"/>
    <property type="project" value="UniProtKB-SubCell"/>
</dbReference>
<comment type="caution">
    <text evidence="15">The sequence shown here is derived from an EMBL/GenBank/DDBJ whole genome shotgun (WGS) entry which is preliminary data.</text>
</comment>
<evidence type="ECO:0000256" key="7">
    <source>
        <dbReference type="ARBA" id="ARBA00022839"/>
    </source>
</evidence>
<evidence type="ECO:0000256" key="12">
    <source>
        <dbReference type="ARBA" id="ARBA00042677"/>
    </source>
</evidence>
<keyword evidence="16" id="KW-1185">Reference proteome</keyword>
<feature type="domain" description="DNA repair metallo-beta-lactamase" evidence="14">
    <location>
        <begin position="414"/>
        <end position="453"/>
    </location>
</feature>
<evidence type="ECO:0000259" key="14">
    <source>
        <dbReference type="Pfam" id="PF07522"/>
    </source>
</evidence>
<evidence type="ECO:0000256" key="10">
    <source>
        <dbReference type="ARBA" id="ARBA00023242"/>
    </source>
</evidence>
<keyword evidence="8" id="KW-0233">DNA recombination</keyword>
<gene>
    <name evidence="15" type="ORF">UA08_05348</name>
</gene>
<sequence length="649" mass="73136">MSTFNGVVAEFPFVRIDYFRKISDKPAPLVCFLSHVHSDHLQGLESLRSPFIYCSAVTRELLLRIEKYPHRMNFSKGILEARKQHYGHLAKLLRPIPLNTPTEIELTPLKRIRVTLLEANHCAGAVMFLIEGQGKAILYTGDIRAETWWVDSLTRNPVLIPYACGLKTLDNIYLDTTFAVKSDIYRNFAPKAEGIKELLEKVEKYPKDTIFYLRAWTFGYEEVWQALSAFLDSKVHVDRYQYDLYKALTVRSHGGTGFDTATYLSGFQLGNGFVPGCLTSDESVRLHSCEPGAFCQTMKSKKSVFITPIVTRHGNGVDVPEVGAGGGKGDLYQLHELELPDEITVQRLEELLSEHITDERVLSQAKETLKLAFASRHRALSLDEFGLAEDADISLKDLASMLGNIRRLSNRNLDEETSADTNSITFPYSRHSSYAELCELVQAFRPKEVFPCTVDENRWDESVSMESLFAHLCSGSQFVHDKHLRDARGEILEQESKRIRYTIMRDTRRQLQAMGSKVHFNIGPLPHDIDQILDDHSQGSYETTTATNSQSTREDDHEQASNTSSVRISEQRNEGKSTPVAESASQELICELVIGSQDTDSEVHSSSTSNARINRLRAFKAARTGTFDAWNEISIVSAGNNHAEEEVEL</sequence>
<dbReference type="PANTHER" id="PTHR23240">
    <property type="entry name" value="DNA CROSS-LINK REPAIR PROTEIN PSO2/SNM1-RELATED"/>
    <property type="match status" value="1"/>
</dbReference>
<evidence type="ECO:0000256" key="6">
    <source>
        <dbReference type="ARBA" id="ARBA00022801"/>
    </source>
</evidence>
<comment type="subcellular location">
    <subcellularLocation>
        <location evidence="1">Nucleus</location>
    </subcellularLocation>
</comment>
<protein>
    <recommendedName>
        <fullName evidence="11">Protein artemis</fullName>
    </recommendedName>
    <alternativeName>
        <fullName evidence="12">DNA cross-link repair 1C protein</fullName>
    </alternativeName>
</protein>
<dbReference type="GO" id="GO:0003684">
    <property type="term" value="F:damaged DNA binding"/>
    <property type="evidence" value="ECO:0007669"/>
    <property type="project" value="TreeGrafter"/>
</dbReference>
<evidence type="ECO:0000313" key="16">
    <source>
        <dbReference type="Proteomes" id="UP000214365"/>
    </source>
</evidence>
<dbReference type="EMBL" id="LFMY01000007">
    <property type="protein sequence ID" value="OKL59592.1"/>
    <property type="molecule type" value="Genomic_DNA"/>
</dbReference>
<keyword evidence="4" id="KW-0255">Endonuclease</keyword>
<dbReference type="RefSeq" id="XP_020119713.1">
    <property type="nucleotide sequence ID" value="XM_020267660.1"/>
</dbReference>
<dbReference type="Gene3D" id="3.60.15.10">
    <property type="entry name" value="Ribonuclease Z/Hydroxyacylglutathione hydrolase-like"/>
    <property type="match status" value="1"/>
</dbReference>
<comment type="similarity">
    <text evidence="2">Belongs to the DNA repair metallo-beta-lactamase (DRMBL) family.</text>
</comment>
<dbReference type="GO" id="GO:0006310">
    <property type="term" value="P:DNA recombination"/>
    <property type="evidence" value="ECO:0007669"/>
    <property type="project" value="UniProtKB-KW"/>
</dbReference>
<evidence type="ECO:0000313" key="15">
    <source>
        <dbReference type="EMBL" id="OKL59592.1"/>
    </source>
</evidence>
<dbReference type="Pfam" id="PF23023">
    <property type="entry name" value="Anti-Pycsar_Apyc1"/>
    <property type="match status" value="1"/>
</dbReference>
<evidence type="ECO:0000256" key="5">
    <source>
        <dbReference type="ARBA" id="ARBA00022763"/>
    </source>
</evidence>
<keyword evidence="5" id="KW-0227">DNA damage</keyword>
<dbReference type="GO" id="GO:0006303">
    <property type="term" value="P:double-strand break repair via nonhomologous end joining"/>
    <property type="evidence" value="ECO:0007669"/>
    <property type="project" value="TreeGrafter"/>
</dbReference>
<dbReference type="PANTHER" id="PTHR23240:SF8">
    <property type="entry name" value="PROTEIN ARTEMIS"/>
    <property type="match status" value="1"/>
</dbReference>
<feature type="compositionally biased region" description="Polar residues" evidence="13">
    <location>
        <begin position="539"/>
        <end position="551"/>
    </location>
</feature>
<dbReference type="GO" id="GO:0000723">
    <property type="term" value="P:telomere maintenance"/>
    <property type="evidence" value="ECO:0007669"/>
    <property type="project" value="TreeGrafter"/>
</dbReference>
<organism evidence="15 16">
    <name type="scientific">Talaromyces atroroseus</name>
    <dbReference type="NCBI Taxonomy" id="1441469"/>
    <lineage>
        <taxon>Eukaryota</taxon>
        <taxon>Fungi</taxon>
        <taxon>Dikarya</taxon>
        <taxon>Ascomycota</taxon>
        <taxon>Pezizomycotina</taxon>
        <taxon>Eurotiomycetes</taxon>
        <taxon>Eurotiomycetidae</taxon>
        <taxon>Eurotiales</taxon>
        <taxon>Trichocomaceae</taxon>
        <taxon>Talaromyces</taxon>
        <taxon>Talaromyces sect. Trachyspermi</taxon>
    </lineage>
</organism>
<evidence type="ECO:0000256" key="1">
    <source>
        <dbReference type="ARBA" id="ARBA00004123"/>
    </source>
</evidence>
<dbReference type="GO" id="GO:0036297">
    <property type="term" value="P:interstrand cross-link repair"/>
    <property type="evidence" value="ECO:0007669"/>
    <property type="project" value="TreeGrafter"/>
</dbReference>
<dbReference type="GO" id="GO:0035312">
    <property type="term" value="F:5'-3' DNA exonuclease activity"/>
    <property type="evidence" value="ECO:0007669"/>
    <property type="project" value="TreeGrafter"/>
</dbReference>
<keyword evidence="3" id="KW-0540">Nuclease</keyword>
<dbReference type="GeneID" id="31005104"/>
<keyword evidence="6" id="KW-0378">Hydrolase</keyword>
<dbReference type="Pfam" id="PF07522">
    <property type="entry name" value="DRMBL"/>
    <property type="match status" value="1"/>
</dbReference>
<evidence type="ECO:0000256" key="11">
    <source>
        <dbReference type="ARBA" id="ARBA00039759"/>
    </source>
</evidence>
<evidence type="ECO:0000256" key="3">
    <source>
        <dbReference type="ARBA" id="ARBA00022722"/>
    </source>
</evidence>
<dbReference type="OrthoDB" id="5561659at2759"/>
<evidence type="ECO:0000256" key="13">
    <source>
        <dbReference type="SAM" id="MobiDB-lite"/>
    </source>
</evidence>
<dbReference type="STRING" id="1441469.A0A225AEA9"/>
<keyword evidence="7" id="KW-0269">Exonuclease</keyword>